<feature type="non-terminal residue" evidence="1">
    <location>
        <position position="1"/>
    </location>
</feature>
<dbReference type="AlphaFoldDB" id="A0A6A6DUE3"/>
<dbReference type="InterPro" id="IPR027417">
    <property type="entry name" value="P-loop_NTPase"/>
</dbReference>
<keyword evidence="2" id="KW-1185">Reference proteome</keyword>
<dbReference type="OrthoDB" id="6161812at2759"/>
<organism evidence="1 2">
    <name type="scientific">Zopfia rhizophila CBS 207.26</name>
    <dbReference type="NCBI Taxonomy" id="1314779"/>
    <lineage>
        <taxon>Eukaryota</taxon>
        <taxon>Fungi</taxon>
        <taxon>Dikarya</taxon>
        <taxon>Ascomycota</taxon>
        <taxon>Pezizomycotina</taxon>
        <taxon>Dothideomycetes</taxon>
        <taxon>Dothideomycetes incertae sedis</taxon>
        <taxon>Zopfiaceae</taxon>
        <taxon>Zopfia</taxon>
    </lineage>
</organism>
<dbReference type="Proteomes" id="UP000800200">
    <property type="component" value="Unassembled WGS sequence"/>
</dbReference>
<feature type="non-terminal residue" evidence="1">
    <location>
        <position position="102"/>
    </location>
</feature>
<proteinExistence type="predicted"/>
<evidence type="ECO:0000313" key="2">
    <source>
        <dbReference type="Proteomes" id="UP000800200"/>
    </source>
</evidence>
<gene>
    <name evidence="1" type="ORF">K469DRAFT_463480</name>
</gene>
<accession>A0A6A6DUE3</accession>
<evidence type="ECO:0008006" key="3">
    <source>
        <dbReference type="Google" id="ProtNLM"/>
    </source>
</evidence>
<name>A0A6A6DUE3_9PEZI</name>
<evidence type="ECO:0000313" key="1">
    <source>
        <dbReference type="EMBL" id="KAF2183317.1"/>
    </source>
</evidence>
<protein>
    <recommendedName>
        <fullName evidence="3">NB-ARC domain-containing protein</fullName>
    </recommendedName>
</protein>
<sequence length="102" mass="11959">RRKVVVLHRLDGIRKTQLAIRFARVHKSKFTAIFWLNGKDREMLIHSLAAMSQRLPPAYRLASLVKVVKDSGELKRRATRVLQWPKIKGNSRWLLLFDNVDK</sequence>
<dbReference type="Gene3D" id="3.40.50.300">
    <property type="entry name" value="P-loop containing nucleotide triphosphate hydrolases"/>
    <property type="match status" value="1"/>
</dbReference>
<reference evidence="1" key="1">
    <citation type="journal article" date="2020" name="Stud. Mycol.">
        <title>101 Dothideomycetes genomes: a test case for predicting lifestyles and emergence of pathogens.</title>
        <authorList>
            <person name="Haridas S."/>
            <person name="Albert R."/>
            <person name="Binder M."/>
            <person name="Bloem J."/>
            <person name="Labutti K."/>
            <person name="Salamov A."/>
            <person name="Andreopoulos B."/>
            <person name="Baker S."/>
            <person name="Barry K."/>
            <person name="Bills G."/>
            <person name="Bluhm B."/>
            <person name="Cannon C."/>
            <person name="Castanera R."/>
            <person name="Culley D."/>
            <person name="Daum C."/>
            <person name="Ezra D."/>
            <person name="Gonzalez J."/>
            <person name="Henrissat B."/>
            <person name="Kuo A."/>
            <person name="Liang C."/>
            <person name="Lipzen A."/>
            <person name="Lutzoni F."/>
            <person name="Magnuson J."/>
            <person name="Mondo S."/>
            <person name="Nolan M."/>
            <person name="Ohm R."/>
            <person name="Pangilinan J."/>
            <person name="Park H.-J."/>
            <person name="Ramirez L."/>
            <person name="Alfaro M."/>
            <person name="Sun H."/>
            <person name="Tritt A."/>
            <person name="Yoshinaga Y."/>
            <person name="Zwiers L.-H."/>
            <person name="Turgeon B."/>
            <person name="Goodwin S."/>
            <person name="Spatafora J."/>
            <person name="Crous P."/>
            <person name="Grigoriev I."/>
        </authorList>
    </citation>
    <scope>NUCLEOTIDE SEQUENCE</scope>
    <source>
        <strain evidence="1">CBS 207.26</strain>
    </source>
</reference>
<dbReference type="EMBL" id="ML994643">
    <property type="protein sequence ID" value="KAF2183317.1"/>
    <property type="molecule type" value="Genomic_DNA"/>
</dbReference>